<feature type="transmembrane region" description="Helical" evidence="9">
    <location>
        <begin position="1110"/>
        <end position="1131"/>
    </location>
</feature>
<feature type="transmembrane region" description="Helical" evidence="9">
    <location>
        <begin position="1182"/>
        <end position="1203"/>
    </location>
</feature>
<keyword evidence="5" id="KW-0547">Nucleotide-binding</keyword>
<dbReference type="EMBL" id="ANIY01005771">
    <property type="protein sequence ID" value="ETP27536.1"/>
    <property type="molecule type" value="Genomic_DNA"/>
</dbReference>
<feature type="transmembrane region" description="Helical" evidence="9">
    <location>
        <begin position="1152"/>
        <end position="1176"/>
    </location>
</feature>
<dbReference type="InterPro" id="IPR013525">
    <property type="entry name" value="ABC2_TM"/>
</dbReference>
<dbReference type="InterPro" id="IPR034003">
    <property type="entry name" value="ABCG_PDR_2"/>
</dbReference>
<feature type="transmembrane region" description="Helical" evidence="9">
    <location>
        <begin position="431"/>
        <end position="453"/>
    </location>
</feature>
<dbReference type="Pfam" id="PF01061">
    <property type="entry name" value="ABC2_membrane"/>
    <property type="match status" value="2"/>
</dbReference>
<evidence type="ECO:0000256" key="3">
    <source>
        <dbReference type="ARBA" id="ARBA00022448"/>
    </source>
</evidence>
<dbReference type="InterPro" id="IPR003593">
    <property type="entry name" value="AAA+_ATPase"/>
</dbReference>
<evidence type="ECO:0000256" key="1">
    <source>
        <dbReference type="ARBA" id="ARBA00004141"/>
    </source>
</evidence>
<dbReference type="PANTHER" id="PTHR19241">
    <property type="entry name" value="ATP-BINDING CASSETTE TRANSPORTER"/>
    <property type="match status" value="1"/>
</dbReference>
<name>W2XXU4_PHYNI</name>
<comment type="similarity">
    <text evidence="2">Belongs to the ABC transporter superfamily. ABCG family. PDR (TC 3.A.1.205) subfamily.</text>
</comment>
<dbReference type="Pfam" id="PF19055">
    <property type="entry name" value="ABC2_membrane_7"/>
    <property type="match status" value="1"/>
</dbReference>
<feature type="transmembrane region" description="Helical" evidence="9">
    <location>
        <begin position="576"/>
        <end position="593"/>
    </location>
</feature>
<dbReference type="OrthoDB" id="66620at2759"/>
<feature type="transmembrane region" description="Helical" evidence="9">
    <location>
        <begin position="1210"/>
        <end position="1232"/>
    </location>
</feature>
<sequence length="1345" mass="149992">MTTARRSAQGPLALHDHVASSMEKALGKALPQMEVRFKNVSISADIVVKDETVVKTELPTLTNELMKSIRSMGAKKHTVKKQILKDVSGVFKPGTITLVLGQPGSGKSSLMKLLCGRFSEQKNVTIDGGVTYNGALGTDLRKRLPQFVSYVNQRDKHYPSLTVKETLEFAHACCGGGFSERDAQHFVGGTPEENKAALDAARAMFKHYPDIVIQQLGLDNCQNTIVGDAMTRGVSGGERKRVTTGEMEFGNKYVMMMDEISTGLDSAATFDIITTQRSIAKKFRKTIVISLLQPSPEVFELFDDVVILNEGHVMYHGSRAEALGYFESLGFKCPPRRDVADFLLDLGTNKQTQYEVSSIHPVPRSASEYADLFKRSAIYERMMEDLHEPIHPSLIEDQEKHIDPIPEFHQNFWDSTMTVVKRQIELTKRDTAFLFGRSFMVILMGLLYASTFYQFDETNAQLVLGILFTAVQFVSLGQQSQIPVFMAAREVFYKQRRANFFRTTSFVLSNSVTQFPLGLMESLVFGSIVYWMCGCVSTVEAFILFEMILLLLNLSFTAWFFFLSCASPNLNVANPVSMVSILFFVLFAGFVITKEQIPDYLIWIYWIDPMTWGLRALAVNQYSDDSFDTCVYNGIDYCANYNMTMGEYSLTTFEIQTEKSWIWYGLVYMAAAYVFFMFLSCIALEYHRFENPENVTLDSEHKGSASDDYGLMNTPRSSPNGSDAVVTIGHDREKHFTPVTVAFKDLWYTVPDPANPKDTIDLLKGISGYALPGTITALMGSSGAGKTTLMDVIAGRKTGGKITGQILLNGHPATDLSIRRSTGYCEQMDIHSESATIREALTFSAFLRQGADVPDSFKYDSVNECLELLDLHPIADQIIRGSSVEQMKRLTIGVELAAQPSVLFLDEPTSGLDARSAKLIMDGVRKVANTGRTVVCTIHQPSTEVFSVFDSLLLLKRGGETVFAGELGKNAGDMIAYFESIDGVAKLEDNYNPATWMLEVIGAGVGNSNGDKTDFVEIFQASKQFTYLQSNLDREGVSRPSPTIPALEFSDKRAATELTQARFLLQRFFRMYWRTASYNVTRFAIFLMLGLVFGITYIDAEYSSYAGINSGMGMLFCTTAFIGFVSFTSVVPISSEDRLAFYRERAAQTYNALWYFVAATVVEIPYVFFCTLLFMVPFFPMVGFTGATNFFAYWVHLSLHVMWQACFGQLMAYVMPTVEVATVFGILMQMIFLTFNGFNPPGAAIPSGYKWLYSITPHRYVLALVAAIVFGDCPSDGDGSEIGCDVMTGLPPSLPADMTVKSYLETVFNMKHGDIWENFGFSVGLLVIYRVLALLSLRFVNHQKK</sequence>
<reference evidence="11 12" key="1">
    <citation type="submission" date="2013-11" db="EMBL/GenBank/DDBJ databases">
        <title>The Genome Sequence of Phytophthora parasitica P10297.</title>
        <authorList>
            <consortium name="The Broad Institute Genomics Platform"/>
            <person name="Russ C."/>
            <person name="Tyler B."/>
            <person name="Panabieres F."/>
            <person name="Shan W."/>
            <person name="Tripathy S."/>
            <person name="Grunwald N."/>
            <person name="Machado M."/>
            <person name="Johnson C.S."/>
            <person name="Walker B."/>
            <person name="Young S.K."/>
            <person name="Zeng Q."/>
            <person name="Gargeya S."/>
            <person name="Fitzgerald M."/>
            <person name="Haas B."/>
            <person name="Abouelleil A."/>
            <person name="Allen A.W."/>
            <person name="Alvarado L."/>
            <person name="Arachchi H.M."/>
            <person name="Berlin A.M."/>
            <person name="Chapman S.B."/>
            <person name="Gainer-Dewar J."/>
            <person name="Goldberg J."/>
            <person name="Griggs A."/>
            <person name="Gujja S."/>
            <person name="Hansen M."/>
            <person name="Howarth C."/>
            <person name="Imamovic A."/>
            <person name="Ireland A."/>
            <person name="Larimer J."/>
            <person name="McCowan C."/>
            <person name="Murphy C."/>
            <person name="Pearson M."/>
            <person name="Poon T.W."/>
            <person name="Priest M."/>
            <person name="Roberts A."/>
            <person name="Saif S."/>
            <person name="Shea T."/>
            <person name="Sisk P."/>
            <person name="Sykes S."/>
            <person name="Wortman J."/>
            <person name="Nusbaum C."/>
            <person name="Birren B."/>
        </authorList>
    </citation>
    <scope>NUCLEOTIDE SEQUENCE [LARGE SCALE GENOMIC DNA]</scope>
    <source>
        <strain evidence="11 12">P10297</strain>
    </source>
</reference>
<organism evidence="11 12">
    <name type="scientific">Phytophthora nicotianae P10297</name>
    <dbReference type="NCBI Taxonomy" id="1317064"/>
    <lineage>
        <taxon>Eukaryota</taxon>
        <taxon>Sar</taxon>
        <taxon>Stramenopiles</taxon>
        <taxon>Oomycota</taxon>
        <taxon>Peronosporomycetes</taxon>
        <taxon>Peronosporales</taxon>
        <taxon>Peronosporaceae</taxon>
        <taxon>Phytophthora</taxon>
    </lineage>
</organism>
<dbReference type="Proteomes" id="UP000018948">
    <property type="component" value="Unassembled WGS sequence"/>
</dbReference>
<dbReference type="InterPro" id="IPR027417">
    <property type="entry name" value="P-loop_NTPase"/>
</dbReference>
<evidence type="ECO:0000256" key="6">
    <source>
        <dbReference type="ARBA" id="ARBA00022840"/>
    </source>
</evidence>
<dbReference type="GO" id="GO:0016020">
    <property type="term" value="C:membrane"/>
    <property type="evidence" value="ECO:0007669"/>
    <property type="project" value="UniProtKB-SubCell"/>
</dbReference>
<evidence type="ECO:0000256" key="5">
    <source>
        <dbReference type="ARBA" id="ARBA00022741"/>
    </source>
</evidence>
<keyword evidence="8 9" id="KW-0472">Membrane</keyword>
<feature type="transmembrane region" description="Helical" evidence="9">
    <location>
        <begin position="459"/>
        <end position="477"/>
    </location>
</feature>
<evidence type="ECO:0000256" key="2">
    <source>
        <dbReference type="ARBA" id="ARBA00006012"/>
    </source>
</evidence>
<protein>
    <recommendedName>
        <fullName evidence="10">ABC transporter domain-containing protein</fullName>
    </recommendedName>
</protein>
<dbReference type="GO" id="GO:0016887">
    <property type="term" value="F:ATP hydrolysis activity"/>
    <property type="evidence" value="ECO:0007669"/>
    <property type="project" value="InterPro"/>
</dbReference>
<keyword evidence="4 9" id="KW-0812">Transmembrane</keyword>
<dbReference type="SUPFAM" id="SSF52540">
    <property type="entry name" value="P-loop containing nucleoside triphosphate hydrolases"/>
    <property type="match status" value="2"/>
</dbReference>
<dbReference type="FunFam" id="3.40.50.300:FF:000289">
    <property type="entry name" value="ABC transporter G family member 31"/>
    <property type="match status" value="1"/>
</dbReference>
<feature type="domain" description="ABC transporter" evidence="10">
    <location>
        <begin position="741"/>
        <end position="983"/>
    </location>
</feature>
<feature type="transmembrane region" description="Helical" evidence="9">
    <location>
        <begin position="1319"/>
        <end position="1340"/>
    </location>
</feature>
<dbReference type="Pfam" id="PF00005">
    <property type="entry name" value="ABC_tran"/>
    <property type="match status" value="2"/>
</dbReference>
<dbReference type="GO" id="GO:0140359">
    <property type="term" value="F:ABC-type transporter activity"/>
    <property type="evidence" value="ECO:0007669"/>
    <property type="project" value="InterPro"/>
</dbReference>
<dbReference type="Gene3D" id="3.40.50.300">
    <property type="entry name" value="P-loop containing nucleotide triphosphate hydrolases"/>
    <property type="match status" value="2"/>
</dbReference>
<feature type="transmembrane region" description="Helical" evidence="9">
    <location>
        <begin position="661"/>
        <end position="684"/>
    </location>
</feature>
<evidence type="ECO:0000256" key="9">
    <source>
        <dbReference type="SAM" id="Phobius"/>
    </source>
</evidence>
<feature type="transmembrane region" description="Helical" evidence="9">
    <location>
        <begin position="498"/>
        <end position="517"/>
    </location>
</feature>
<dbReference type="CDD" id="cd03232">
    <property type="entry name" value="ABCG_PDR_domain2"/>
    <property type="match status" value="1"/>
</dbReference>
<keyword evidence="6" id="KW-0067">ATP-binding</keyword>
<feature type="transmembrane region" description="Helical" evidence="9">
    <location>
        <begin position="1080"/>
        <end position="1098"/>
    </location>
</feature>
<evidence type="ECO:0000313" key="12">
    <source>
        <dbReference type="Proteomes" id="UP000018948"/>
    </source>
</evidence>
<proteinExistence type="inferred from homology"/>
<dbReference type="PROSITE" id="PS50893">
    <property type="entry name" value="ABC_TRANSPORTER_2"/>
    <property type="match status" value="2"/>
</dbReference>
<dbReference type="GO" id="GO:0005524">
    <property type="term" value="F:ATP binding"/>
    <property type="evidence" value="ECO:0007669"/>
    <property type="project" value="UniProtKB-KW"/>
</dbReference>
<accession>W2XXU4</accession>
<keyword evidence="7 9" id="KW-1133">Transmembrane helix</keyword>
<feature type="domain" description="ABC transporter" evidence="10">
    <location>
        <begin position="69"/>
        <end position="335"/>
    </location>
</feature>
<evidence type="ECO:0000256" key="7">
    <source>
        <dbReference type="ARBA" id="ARBA00022989"/>
    </source>
</evidence>
<evidence type="ECO:0000313" key="11">
    <source>
        <dbReference type="EMBL" id="ETP27536.1"/>
    </source>
</evidence>
<dbReference type="SMART" id="SM00382">
    <property type="entry name" value="AAA"/>
    <property type="match status" value="2"/>
</dbReference>
<dbReference type="InterPro" id="IPR043926">
    <property type="entry name" value="ABCG_dom"/>
</dbReference>
<gene>
    <name evidence="11" type="ORF">F442_23187</name>
</gene>
<evidence type="ECO:0000259" key="10">
    <source>
        <dbReference type="PROSITE" id="PS50893"/>
    </source>
</evidence>
<dbReference type="FunFam" id="3.40.50.300:FF:000528">
    <property type="entry name" value="ABC transporter G family member 31"/>
    <property type="match status" value="1"/>
</dbReference>
<feature type="transmembrane region" description="Helical" evidence="9">
    <location>
        <begin position="550"/>
        <end position="570"/>
    </location>
</feature>
<dbReference type="InterPro" id="IPR003439">
    <property type="entry name" value="ABC_transporter-like_ATP-bd"/>
</dbReference>
<comment type="caution">
    <text evidence="11">The sequence shown here is derived from an EMBL/GenBank/DDBJ whole genome shotgun (WGS) entry which is preliminary data.</text>
</comment>
<evidence type="ECO:0000256" key="4">
    <source>
        <dbReference type="ARBA" id="ARBA00022692"/>
    </source>
</evidence>
<evidence type="ECO:0000256" key="8">
    <source>
        <dbReference type="ARBA" id="ARBA00023136"/>
    </source>
</evidence>
<comment type="subcellular location">
    <subcellularLocation>
        <location evidence="1">Membrane</location>
        <topology evidence="1">Multi-pass membrane protein</topology>
    </subcellularLocation>
</comment>
<keyword evidence="3" id="KW-0813">Transport</keyword>